<name>A0A392TY84_9FABA</name>
<dbReference type="AlphaFoldDB" id="A0A392TY84"/>
<dbReference type="EMBL" id="LXQA010672174">
    <property type="protein sequence ID" value="MCI65240.1"/>
    <property type="molecule type" value="Genomic_DNA"/>
</dbReference>
<organism evidence="1 2">
    <name type="scientific">Trifolium medium</name>
    <dbReference type="NCBI Taxonomy" id="97028"/>
    <lineage>
        <taxon>Eukaryota</taxon>
        <taxon>Viridiplantae</taxon>
        <taxon>Streptophyta</taxon>
        <taxon>Embryophyta</taxon>
        <taxon>Tracheophyta</taxon>
        <taxon>Spermatophyta</taxon>
        <taxon>Magnoliopsida</taxon>
        <taxon>eudicotyledons</taxon>
        <taxon>Gunneridae</taxon>
        <taxon>Pentapetalae</taxon>
        <taxon>rosids</taxon>
        <taxon>fabids</taxon>
        <taxon>Fabales</taxon>
        <taxon>Fabaceae</taxon>
        <taxon>Papilionoideae</taxon>
        <taxon>50 kb inversion clade</taxon>
        <taxon>NPAAA clade</taxon>
        <taxon>Hologalegina</taxon>
        <taxon>IRL clade</taxon>
        <taxon>Trifolieae</taxon>
        <taxon>Trifolium</taxon>
    </lineage>
</organism>
<sequence length="27" mass="2993">MSISVNDAVLQTLPWEEALSTLSGFFH</sequence>
<feature type="non-terminal residue" evidence="1">
    <location>
        <position position="27"/>
    </location>
</feature>
<proteinExistence type="predicted"/>
<keyword evidence="2" id="KW-1185">Reference proteome</keyword>
<accession>A0A392TY84</accession>
<dbReference type="Proteomes" id="UP000265520">
    <property type="component" value="Unassembled WGS sequence"/>
</dbReference>
<comment type="caution">
    <text evidence="1">The sequence shown here is derived from an EMBL/GenBank/DDBJ whole genome shotgun (WGS) entry which is preliminary data.</text>
</comment>
<evidence type="ECO:0000313" key="1">
    <source>
        <dbReference type="EMBL" id="MCI65240.1"/>
    </source>
</evidence>
<reference evidence="1 2" key="1">
    <citation type="journal article" date="2018" name="Front. Plant Sci.">
        <title>Red Clover (Trifolium pratense) and Zigzag Clover (T. medium) - A Picture of Genomic Similarities and Differences.</title>
        <authorList>
            <person name="Dluhosova J."/>
            <person name="Istvanek J."/>
            <person name="Nedelnik J."/>
            <person name="Repkova J."/>
        </authorList>
    </citation>
    <scope>NUCLEOTIDE SEQUENCE [LARGE SCALE GENOMIC DNA]</scope>
    <source>
        <strain evidence="2">cv. 10/8</strain>
        <tissue evidence="1">Leaf</tissue>
    </source>
</reference>
<protein>
    <submittedName>
        <fullName evidence="1">Uncharacterized protein</fullName>
    </submittedName>
</protein>
<evidence type="ECO:0000313" key="2">
    <source>
        <dbReference type="Proteomes" id="UP000265520"/>
    </source>
</evidence>